<dbReference type="AlphaFoldDB" id="A0A501WWM4"/>
<keyword evidence="8" id="KW-0626">Porin</keyword>
<proteinExistence type="predicted"/>
<evidence type="ECO:0000256" key="7">
    <source>
        <dbReference type="ARBA" id="ARBA00023065"/>
    </source>
</evidence>
<dbReference type="PRINTS" id="PR00182">
    <property type="entry name" value="ECOLNEIPORIN"/>
</dbReference>
<evidence type="ECO:0000256" key="10">
    <source>
        <dbReference type="ARBA" id="ARBA00023237"/>
    </source>
</evidence>
<keyword evidence="10" id="KW-0998">Cell outer membrane</keyword>
<name>A0A501WWM4_9GAMM</name>
<keyword evidence="3" id="KW-0813">Transport</keyword>
<dbReference type="InterPro" id="IPR023614">
    <property type="entry name" value="Porin_dom_sf"/>
</dbReference>
<dbReference type="EMBL" id="VFRR01000007">
    <property type="protein sequence ID" value="TPE54113.1"/>
    <property type="molecule type" value="Genomic_DNA"/>
</dbReference>
<organism evidence="13 14">
    <name type="scientific">Maribrevibacterium harenarium</name>
    <dbReference type="NCBI Taxonomy" id="2589817"/>
    <lineage>
        <taxon>Bacteria</taxon>
        <taxon>Pseudomonadati</taxon>
        <taxon>Pseudomonadota</taxon>
        <taxon>Gammaproteobacteria</taxon>
        <taxon>Oceanospirillales</taxon>
        <taxon>Oceanospirillaceae</taxon>
        <taxon>Maribrevibacterium</taxon>
    </lineage>
</organism>
<evidence type="ECO:0000256" key="9">
    <source>
        <dbReference type="ARBA" id="ARBA00023136"/>
    </source>
</evidence>
<feature type="chain" id="PRO_5021487129" evidence="11">
    <location>
        <begin position="23"/>
        <end position="310"/>
    </location>
</feature>
<dbReference type="SUPFAM" id="SSF56935">
    <property type="entry name" value="Porins"/>
    <property type="match status" value="1"/>
</dbReference>
<evidence type="ECO:0000256" key="1">
    <source>
        <dbReference type="ARBA" id="ARBA00004571"/>
    </source>
</evidence>
<dbReference type="CDD" id="cd00342">
    <property type="entry name" value="gram_neg_porins"/>
    <property type="match status" value="1"/>
</dbReference>
<evidence type="ECO:0000256" key="3">
    <source>
        <dbReference type="ARBA" id="ARBA00022448"/>
    </source>
</evidence>
<evidence type="ECO:0000313" key="13">
    <source>
        <dbReference type="EMBL" id="TPE54113.1"/>
    </source>
</evidence>
<evidence type="ECO:0000259" key="12">
    <source>
        <dbReference type="Pfam" id="PF13609"/>
    </source>
</evidence>
<feature type="domain" description="Porin" evidence="12">
    <location>
        <begin position="13"/>
        <end position="291"/>
    </location>
</feature>
<comment type="subunit">
    <text evidence="2">Homotrimer.</text>
</comment>
<reference evidence="13 14" key="1">
    <citation type="submission" date="2019-06" db="EMBL/GenBank/DDBJ databases">
        <title>A novel bacterium of genus Marinomonas, isolated from coastal sand.</title>
        <authorList>
            <person name="Huang H."/>
            <person name="Mo K."/>
            <person name="Hu Y."/>
        </authorList>
    </citation>
    <scope>NUCLEOTIDE SEQUENCE [LARGE SCALE GENOMIC DNA]</scope>
    <source>
        <strain evidence="13 14">HB171799</strain>
    </source>
</reference>
<dbReference type="InterPro" id="IPR033900">
    <property type="entry name" value="Gram_neg_porin_domain"/>
</dbReference>
<evidence type="ECO:0000256" key="5">
    <source>
        <dbReference type="ARBA" id="ARBA00022692"/>
    </source>
</evidence>
<dbReference type="PANTHER" id="PTHR34501:SF9">
    <property type="entry name" value="MAJOR OUTER MEMBRANE PROTEIN P.IA"/>
    <property type="match status" value="1"/>
</dbReference>
<keyword evidence="6 11" id="KW-0732">Signal</keyword>
<dbReference type="OrthoDB" id="8957883at2"/>
<comment type="subcellular location">
    <subcellularLocation>
        <location evidence="1">Cell outer membrane</location>
        <topology evidence="1">Multi-pass membrane protein</topology>
    </subcellularLocation>
</comment>
<keyword evidence="5" id="KW-0812">Transmembrane</keyword>
<keyword evidence="7" id="KW-0406">Ion transport</keyword>
<dbReference type="InterPro" id="IPR050298">
    <property type="entry name" value="Gram-neg_bact_OMP"/>
</dbReference>
<protein>
    <submittedName>
        <fullName evidence="13">Porin</fullName>
    </submittedName>
</protein>
<dbReference type="GO" id="GO:0015288">
    <property type="term" value="F:porin activity"/>
    <property type="evidence" value="ECO:0007669"/>
    <property type="project" value="UniProtKB-KW"/>
</dbReference>
<evidence type="ECO:0000256" key="2">
    <source>
        <dbReference type="ARBA" id="ARBA00011233"/>
    </source>
</evidence>
<dbReference type="PRINTS" id="PR00184">
    <property type="entry name" value="NEISSPPORIN"/>
</dbReference>
<dbReference type="InterPro" id="IPR002299">
    <property type="entry name" value="Porin_Neis"/>
</dbReference>
<accession>A0A501WWM4</accession>
<sequence>MKKTLVAIAVSGAAISSVSAFAADSSVDVYGNLQYAYSDSDENGAQLGDNGSTIGLTGETMVTEGTTAFFKYELEADADENNSDVSIGLDQAFVGVKGGFGKVQLGTFDSIYSDAVQDGLDQGEYVGIAGSATTAEGDTLAYFSPSFNGLELQASVQVKGKAETETQGNTATVKDGTALTLVAKYSVDALTVSAGYDDQGTTVNGNETYGLGVAYQVSPALSVNAKYEQQSDVDSRMGVGARFAYGLGDVYGSYQTIDPEAANQDSYDNYLVGVSYNVASNMYVYAEYGQQAATKDNEDTVTAIGTALSF</sequence>
<feature type="signal peptide" evidence="11">
    <location>
        <begin position="1"/>
        <end position="22"/>
    </location>
</feature>
<dbReference type="Pfam" id="PF13609">
    <property type="entry name" value="Porin_4"/>
    <property type="match status" value="1"/>
</dbReference>
<comment type="caution">
    <text evidence="13">The sequence shown here is derived from an EMBL/GenBank/DDBJ whole genome shotgun (WGS) entry which is preliminary data.</text>
</comment>
<dbReference type="GO" id="GO:0034220">
    <property type="term" value="P:monoatomic ion transmembrane transport"/>
    <property type="evidence" value="ECO:0007669"/>
    <property type="project" value="InterPro"/>
</dbReference>
<evidence type="ECO:0000313" key="14">
    <source>
        <dbReference type="Proteomes" id="UP000315901"/>
    </source>
</evidence>
<dbReference type="Gene3D" id="2.40.160.10">
    <property type="entry name" value="Porin"/>
    <property type="match status" value="1"/>
</dbReference>
<evidence type="ECO:0000256" key="8">
    <source>
        <dbReference type="ARBA" id="ARBA00023114"/>
    </source>
</evidence>
<dbReference type="Proteomes" id="UP000315901">
    <property type="component" value="Unassembled WGS sequence"/>
</dbReference>
<dbReference type="GO" id="GO:0046930">
    <property type="term" value="C:pore complex"/>
    <property type="evidence" value="ECO:0007669"/>
    <property type="project" value="UniProtKB-KW"/>
</dbReference>
<keyword evidence="4" id="KW-1134">Transmembrane beta strand</keyword>
<evidence type="ECO:0000256" key="4">
    <source>
        <dbReference type="ARBA" id="ARBA00022452"/>
    </source>
</evidence>
<gene>
    <name evidence="13" type="ORF">FJM67_05740</name>
</gene>
<keyword evidence="9" id="KW-0472">Membrane</keyword>
<evidence type="ECO:0000256" key="6">
    <source>
        <dbReference type="ARBA" id="ARBA00022729"/>
    </source>
</evidence>
<dbReference type="InterPro" id="IPR001702">
    <property type="entry name" value="Porin_Gram-ve"/>
</dbReference>
<dbReference type="PANTHER" id="PTHR34501">
    <property type="entry name" value="PROTEIN YDDL-RELATED"/>
    <property type="match status" value="1"/>
</dbReference>
<dbReference type="GO" id="GO:0009279">
    <property type="term" value="C:cell outer membrane"/>
    <property type="evidence" value="ECO:0007669"/>
    <property type="project" value="UniProtKB-SubCell"/>
</dbReference>
<evidence type="ECO:0000256" key="11">
    <source>
        <dbReference type="SAM" id="SignalP"/>
    </source>
</evidence>
<dbReference type="RefSeq" id="WP_140587739.1">
    <property type="nucleotide sequence ID" value="NZ_VFRR01000007.1"/>
</dbReference>
<keyword evidence="14" id="KW-1185">Reference proteome</keyword>